<dbReference type="Proteomes" id="UP000886611">
    <property type="component" value="Unassembled WGS sequence"/>
</dbReference>
<evidence type="ECO:0000313" key="2">
    <source>
        <dbReference type="EMBL" id="KAG2456882.1"/>
    </source>
</evidence>
<dbReference type="PANTHER" id="PTHR45749:SF28">
    <property type="entry name" value="ZINC FINGER MYM-TYPE PROTEIN 1-LIKE-RELATED"/>
    <property type="match status" value="1"/>
</dbReference>
<comment type="caution">
    <text evidence="2">The sequence shown here is derived from an EMBL/GenBank/DDBJ whole genome shotgun (WGS) entry which is preliminary data.</text>
</comment>
<keyword evidence="3" id="KW-1185">Reference proteome</keyword>
<dbReference type="PANTHER" id="PTHR45749">
    <property type="match status" value="1"/>
</dbReference>
<dbReference type="Gene3D" id="1.10.533.10">
    <property type="entry name" value="Death Domain, Fas"/>
    <property type="match status" value="1"/>
</dbReference>
<sequence length="244" mass="27346">MPGIQLRYDIASDFLQKPVGKQAQEQKLRAQISEICQRLGHNVDPISIKLFSEETLSHFELEQVQGSSTLFTKAQVIISACLAKGEKACKSFYQALHEVDKMLAEDLEGSNETSISTAGHLQATVLSKTFGETRVDLQLNEQVRREMELHNEKVKKNREILKRLIDCVIFLGKQELSFRGHDESAGSNNRGNYVEILSLIVESITDLHYHLSTNKVFSGTSGKIQNDLITAIAEVMGKEIRSDI</sequence>
<dbReference type="EMBL" id="JAATIS010008602">
    <property type="protein sequence ID" value="KAG2456882.1"/>
    <property type="molecule type" value="Genomic_DNA"/>
</dbReference>
<accession>A0A8X8BJP4</accession>
<protein>
    <submittedName>
        <fullName evidence="2">ZMYM1 protein</fullName>
    </submittedName>
</protein>
<name>A0A8X8BJP4_POLSE</name>
<dbReference type="SUPFAM" id="SSF47986">
    <property type="entry name" value="DEATH domain"/>
    <property type="match status" value="1"/>
</dbReference>
<dbReference type="Pfam" id="PF00619">
    <property type="entry name" value="CARD"/>
    <property type="match status" value="1"/>
</dbReference>
<dbReference type="InterPro" id="IPR011029">
    <property type="entry name" value="DEATH-like_dom_sf"/>
</dbReference>
<dbReference type="InterPro" id="IPR001315">
    <property type="entry name" value="CARD"/>
</dbReference>
<feature type="non-terminal residue" evidence="2">
    <location>
        <position position="1"/>
    </location>
</feature>
<dbReference type="GO" id="GO:0042981">
    <property type="term" value="P:regulation of apoptotic process"/>
    <property type="evidence" value="ECO:0007669"/>
    <property type="project" value="InterPro"/>
</dbReference>
<dbReference type="AlphaFoldDB" id="A0A8X8BJP4"/>
<reference evidence="2 3" key="1">
    <citation type="journal article" date="2021" name="Cell">
        <title>Tracing the genetic footprints of vertebrate landing in non-teleost ray-finned fishes.</title>
        <authorList>
            <person name="Bi X."/>
            <person name="Wang K."/>
            <person name="Yang L."/>
            <person name="Pan H."/>
            <person name="Jiang H."/>
            <person name="Wei Q."/>
            <person name="Fang M."/>
            <person name="Yu H."/>
            <person name="Zhu C."/>
            <person name="Cai Y."/>
            <person name="He Y."/>
            <person name="Gan X."/>
            <person name="Zeng H."/>
            <person name="Yu D."/>
            <person name="Zhu Y."/>
            <person name="Jiang H."/>
            <person name="Qiu Q."/>
            <person name="Yang H."/>
            <person name="Zhang Y.E."/>
            <person name="Wang W."/>
            <person name="Zhu M."/>
            <person name="He S."/>
            <person name="Zhang G."/>
        </authorList>
    </citation>
    <scope>NUCLEOTIDE SEQUENCE [LARGE SCALE GENOMIC DNA]</scope>
    <source>
        <strain evidence="2">Bchr_013</strain>
    </source>
</reference>
<proteinExistence type="predicted"/>
<dbReference type="PROSITE" id="PS50209">
    <property type="entry name" value="CARD"/>
    <property type="match status" value="1"/>
</dbReference>
<gene>
    <name evidence="2" type="primary">Zmym1_0</name>
    <name evidence="2" type="ORF">GTO96_0013029</name>
</gene>
<feature type="domain" description="CARD" evidence="1">
    <location>
        <begin position="20"/>
        <end position="111"/>
    </location>
</feature>
<evidence type="ECO:0000259" key="1">
    <source>
        <dbReference type="PROSITE" id="PS50209"/>
    </source>
</evidence>
<organism evidence="2 3">
    <name type="scientific">Polypterus senegalus</name>
    <name type="common">Senegal bichir</name>
    <dbReference type="NCBI Taxonomy" id="55291"/>
    <lineage>
        <taxon>Eukaryota</taxon>
        <taxon>Metazoa</taxon>
        <taxon>Chordata</taxon>
        <taxon>Craniata</taxon>
        <taxon>Vertebrata</taxon>
        <taxon>Euteleostomi</taxon>
        <taxon>Actinopterygii</taxon>
        <taxon>Polypteriformes</taxon>
        <taxon>Polypteridae</taxon>
        <taxon>Polypterus</taxon>
    </lineage>
</organism>
<feature type="non-terminal residue" evidence="2">
    <location>
        <position position="244"/>
    </location>
</feature>
<dbReference type="CDD" id="cd01671">
    <property type="entry name" value="CARD"/>
    <property type="match status" value="1"/>
</dbReference>
<evidence type="ECO:0000313" key="3">
    <source>
        <dbReference type="Proteomes" id="UP000886611"/>
    </source>
</evidence>